<comment type="caution">
    <text evidence="2">The sequence shown here is derived from an EMBL/GenBank/DDBJ whole genome shotgun (WGS) entry which is preliminary data.</text>
</comment>
<proteinExistence type="predicted"/>
<feature type="region of interest" description="Disordered" evidence="1">
    <location>
        <begin position="57"/>
        <end position="86"/>
    </location>
</feature>
<organism evidence="2 3">
    <name type="scientific">Rhodotorula toruloides</name>
    <name type="common">Yeast</name>
    <name type="synonym">Rhodosporidium toruloides</name>
    <dbReference type="NCBI Taxonomy" id="5286"/>
    <lineage>
        <taxon>Eukaryota</taxon>
        <taxon>Fungi</taxon>
        <taxon>Dikarya</taxon>
        <taxon>Basidiomycota</taxon>
        <taxon>Pucciniomycotina</taxon>
        <taxon>Microbotryomycetes</taxon>
        <taxon>Sporidiobolales</taxon>
        <taxon>Sporidiobolaceae</taxon>
        <taxon>Rhodotorula</taxon>
    </lineage>
</organism>
<evidence type="ECO:0000313" key="2">
    <source>
        <dbReference type="EMBL" id="GEM07142.1"/>
    </source>
</evidence>
<gene>
    <name evidence="2" type="ORF">Rt10032_c02g1159</name>
</gene>
<accession>A0A511K9X9</accession>
<dbReference type="AlphaFoldDB" id="A0A511K9X9"/>
<dbReference type="EMBL" id="BJWK01000002">
    <property type="protein sequence ID" value="GEM07142.1"/>
    <property type="molecule type" value="Genomic_DNA"/>
</dbReference>
<evidence type="ECO:0000256" key="1">
    <source>
        <dbReference type="SAM" id="MobiDB-lite"/>
    </source>
</evidence>
<feature type="compositionally biased region" description="Basic and acidic residues" evidence="1">
    <location>
        <begin position="76"/>
        <end position="86"/>
    </location>
</feature>
<name>A0A511K9X9_RHOTO</name>
<dbReference type="Proteomes" id="UP000321518">
    <property type="component" value="Unassembled WGS sequence"/>
</dbReference>
<protein>
    <submittedName>
        <fullName evidence="2">Uncharacterized protein</fullName>
    </submittedName>
</protein>
<evidence type="ECO:0000313" key="3">
    <source>
        <dbReference type="Proteomes" id="UP000321518"/>
    </source>
</evidence>
<sequence length="86" mass="10030">MIIYADHYILKWEQDHRIEAERWREMARRELSAKGIVASERTMQKWKQEFDLKKSSASALSSAAPTTFVPQPAESRIPEELRQAQA</sequence>
<reference evidence="2 3" key="1">
    <citation type="submission" date="2019-07" db="EMBL/GenBank/DDBJ databases">
        <title>Rhodotorula toruloides NBRC10032 genome sequencing.</title>
        <authorList>
            <person name="Shida Y."/>
            <person name="Takaku H."/>
            <person name="Ogasawara W."/>
            <person name="Mori K."/>
        </authorList>
    </citation>
    <scope>NUCLEOTIDE SEQUENCE [LARGE SCALE GENOMIC DNA]</scope>
    <source>
        <strain evidence="2 3">NBRC10032</strain>
    </source>
</reference>